<comment type="caution">
    <text evidence="1">The sequence shown here is derived from an EMBL/GenBank/DDBJ whole genome shotgun (WGS) entry which is preliminary data.</text>
</comment>
<dbReference type="Proteomes" id="UP000299102">
    <property type="component" value="Unassembled WGS sequence"/>
</dbReference>
<protein>
    <submittedName>
        <fullName evidence="1">Uncharacterized protein</fullName>
    </submittedName>
</protein>
<dbReference type="EMBL" id="BGZK01001257">
    <property type="protein sequence ID" value="GBP75661.1"/>
    <property type="molecule type" value="Genomic_DNA"/>
</dbReference>
<reference evidence="1 2" key="1">
    <citation type="journal article" date="2019" name="Commun. Biol.">
        <title>The bagworm genome reveals a unique fibroin gene that provides high tensile strength.</title>
        <authorList>
            <person name="Kono N."/>
            <person name="Nakamura H."/>
            <person name="Ohtoshi R."/>
            <person name="Tomita M."/>
            <person name="Numata K."/>
            <person name="Arakawa K."/>
        </authorList>
    </citation>
    <scope>NUCLEOTIDE SEQUENCE [LARGE SCALE GENOMIC DNA]</scope>
</reference>
<proteinExistence type="predicted"/>
<dbReference type="AlphaFoldDB" id="A0A4C1YH11"/>
<gene>
    <name evidence="1" type="ORF">EVAR_55875_1</name>
</gene>
<accession>A0A4C1YH11</accession>
<organism evidence="1 2">
    <name type="scientific">Eumeta variegata</name>
    <name type="common">Bagworm moth</name>
    <name type="synonym">Eumeta japonica</name>
    <dbReference type="NCBI Taxonomy" id="151549"/>
    <lineage>
        <taxon>Eukaryota</taxon>
        <taxon>Metazoa</taxon>
        <taxon>Ecdysozoa</taxon>
        <taxon>Arthropoda</taxon>
        <taxon>Hexapoda</taxon>
        <taxon>Insecta</taxon>
        <taxon>Pterygota</taxon>
        <taxon>Neoptera</taxon>
        <taxon>Endopterygota</taxon>
        <taxon>Lepidoptera</taxon>
        <taxon>Glossata</taxon>
        <taxon>Ditrysia</taxon>
        <taxon>Tineoidea</taxon>
        <taxon>Psychidae</taxon>
        <taxon>Oiketicinae</taxon>
        <taxon>Eumeta</taxon>
    </lineage>
</organism>
<name>A0A4C1YH11_EUMVA</name>
<evidence type="ECO:0000313" key="1">
    <source>
        <dbReference type="EMBL" id="GBP75661.1"/>
    </source>
</evidence>
<keyword evidence="2" id="KW-1185">Reference proteome</keyword>
<sequence length="121" mass="14085">MDLSLDSAINSSQIENKDKNSLFATHVEKKSYVRLTEAECTRDHRDKSNQQILARSLQNASRIKGHRARGNPGVKNIYKERKERDNISNPRQRIGRRNWGRRDKKHFFIILYSESACAVTD</sequence>
<evidence type="ECO:0000313" key="2">
    <source>
        <dbReference type="Proteomes" id="UP000299102"/>
    </source>
</evidence>